<feature type="region of interest" description="Disordered" evidence="1">
    <location>
        <begin position="61"/>
        <end position="175"/>
    </location>
</feature>
<feature type="non-terminal residue" evidence="2">
    <location>
        <position position="1"/>
    </location>
</feature>
<organism evidence="2">
    <name type="scientific">Anthurium amnicola</name>
    <dbReference type="NCBI Taxonomy" id="1678845"/>
    <lineage>
        <taxon>Eukaryota</taxon>
        <taxon>Viridiplantae</taxon>
        <taxon>Streptophyta</taxon>
        <taxon>Embryophyta</taxon>
        <taxon>Tracheophyta</taxon>
        <taxon>Spermatophyta</taxon>
        <taxon>Magnoliopsida</taxon>
        <taxon>Liliopsida</taxon>
        <taxon>Araceae</taxon>
        <taxon>Pothoideae</taxon>
        <taxon>Potheae</taxon>
        <taxon>Anthurium</taxon>
    </lineage>
</organism>
<protein>
    <submittedName>
        <fullName evidence="2">Uncharacterized protein</fullName>
    </submittedName>
</protein>
<name>A0A1D1YJ46_9ARAE</name>
<dbReference type="AlphaFoldDB" id="A0A1D1YJ46"/>
<dbReference type="EMBL" id="GDJX01013277">
    <property type="protein sequence ID" value="JAT54659.1"/>
    <property type="molecule type" value="Transcribed_RNA"/>
</dbReference>
<evidence type="ECO:0000313" key="2">
    <source>
        <dbReference type="EMBL" id="JAT54659.1"/>
    </source>
</evidence>
<evidence type="ECO:0000256" key="1">
    <source>
        <dbReference type="SAM" id="MobiDB-lite"/>
    </source>
</evidence>
<accession>A0A1D1YJ46</accession>
<feature type="compositionally biased region" description="Low complexity" evidence="1">
    <location>
        <begin position="160"/>
        <end position="169"/>
    </location>
</feature>
<feature type="compositionally biased region" description="Basic residues" evidence="1">
    <location>
        <begin position="114"/>
        <end position="125"/>
    </location>
</feature>
<sequence>EQTLLPSSPFVFFLFLSNYQPPSDLYNLRGRWRGRCPPGTTFNERLAMLLTPTPLLLLRPTCSTPPPLHPRPGRHAALPGRPGGGDGAAEKRDVRGDGMAPVHRRGPRPVALLLHRRRHPPRLRPRAASPGHPRAHPSPSRKPVQAPARCPGPLLRRRPVLQPRRQVLPSHRHPRHVPVVPRFRVGGDADGAAAALGLGDGGAGGGVPAGGGLHDLLGAPGDAHPVGLREDPPRAPRVHGAGGVRRHIRALGRAGAAGLALLPRPRACPLPHPHLLALDAHPSRRDHPHTLRLRFSLYSLEVYPLLRWPRVPRLPPPCRRGEPQQLRFHLHLLRLHLRHQQGLQVP</sequence>
<gene>
    <name evidence="2" type="ORF">g.106683</name>
</gene>
<proteinExistence type="predicted"/>
<reference evidence="2" key="1">
    <citation type="submission" date="2015-07" db="EMBL/GenBank/DDBJ databases">
        <title>Transcriptome Assembly of Anthurium amnicola.</title>
        <authorList>
            <person name="Suzuki J."/>
        </authorList>
    </citation>
    <scope>NUCLEOTIDE SEQUENCE</scope>
</reference>